<dbReference type="InParanoid" id="G3HIF7"/>
<reference evidence="2" key="1">
    <citation type="journal article" date="2011" name="Nat. Biotechnol.">
        <title>The genomic sequence of the Chinese hamster ovary (CHO)-K1 cell line.</title>
        <authorList>
            <person name="Xu X."/>
            <person name="Nagarajan H."/>
            <person name="Lewis N.E."/>
            <person name="Pan S."/>
            <person name="Cai Z."/>
            <person name="Liu X."/>
            <person name="Chen W."/>
            <person name="Xie M."/>
            <person name="Wang W."/>
            <person name="Hammond S."/>
            <person name="Andersen M.R."/>
            <person name="Neff N."/>
            <person name="Passarelli B."/>
            <person name="Koh W."/>
            <person name="Fan H.C."/>
            <person name="Wang J."/>
            <person name="Gui Y."/>
            <person name="Lee K.H."/>
            <person name="Betenbaugh M.J."/>
            <person name="Quake S.R."/>
            <person name="Famili I."/>
            <person name="Palsson B.O."/>
            <person name="Wang J."/>
        </authorList>
    </citation>
    <scope>NUCLEOTIDE SEQUENCE [LARGE SCALE GENOMIC DNA]</scope>
    <source>
        <strain evidence="2">CHO K1 cell line</strain>
    </source>
</reference>
<accession>G3HIF7</accession>
<protein>
    <submittedName>
        <fullName evidence="1">Uncharacterized protein</fullName>
    </submittedName>
</protein>
<sequence>MSHHTSGSAVSRQYLFTSTNHAKTVALDSLASGAVRCKSQQFITTGHRYFATVAKSSVRVSAVL</sequence>
<dbReference type="AlphaFoldDB" id="G3HIF7"/>
<organism evidence="1 2">
    <name type="scientific">Cricetulus griseus</name>
    <name type="common">Chinese hamster</name>
    <name type="synonym">Cricetulus barabensis griseus</name>
    <dbReference type="NCBI Taxonomy" id="10029"/>
    <lineage>
        <taxon>Eukaryota</taxon>
        <taxon>Metazoa</taxon>
        <taxon>Chordata</taxon>
        <taxon>Craniata</taxon>
        <taxon>Vertebrata</taxon>
        <taxon>Euteleostomi</taxon>
        <taxon>Mammalia</taxon>
        <taxon>Eutheria</taxon>
        <taxon>Euarchontoglires</taxon>
        <taxon>Glires</taxon>
        <taxon>Rodentia</taxon>
        <taxon>Myomorpha</taxon>
        <taxon>Muroidea</taxon>
        <taxon>Cricetidae</taxon>
        <taxon>Cricetinae</taxon>
        <taxon>Cricetulus</taxon>
    </lineage>
</organism>
<name>G3HIF7_CRIGR</name>
<gene>
    <name evidence="1" type="ORF">I79_010418</name>
</gene>
<dbReference type="EMBL" id="JH000402">
    <property type="protein sequence ID" value="EGW09497.1"/>
    <property type="molecule type" value="Genomic_DNA"/>
</dbReference>
<dbReference type="Proteomes" id="UP000001075">
    <property type="component" value="Unassembled WGS sequence"/>
</dbReference>
<proteinExistence type="predicted"/>
<evidence type="ECO:0000313" key="1">
    <source>
        <dbReference type="EMBL" id="EGW09497.1"/>
    </source>
</evidence>
<evidence type="ECO:0000313" key="2">
    <source>
        <dbReference type="Proteomes" id="UP000001075"/>
    </source>
</evidence>